<evidence type="ECO:0000256" key="10">
    <source>
        <dbReference type="ARBA" id="ARBA00023114"/>
    </source>
</evidence>
<evidence type="ECO:0000256" key="9">
    <source>
        <dbReference type="ARBA" id="ARBA00023065"/>
    </source>
</evidence>
<keyword evidence="10" id="KW-0626">Porin</keyword>
<evidence type="ECO:0000256" key="14">
    <source>
        <dbReference type="ARBA" id="ARBA00023288"/>
    </source>
</evidence>
<evidence type="ECO:0000256" key="2">
    <source>
        <dbReference type="ARBA" id="ARBA00009450"/>
    </source>
</evidence>
<dbReference type="InterPro" id="IPR049712">
    <property type="entry name" value="Poly_export"/>
</dbReference>
<evidence type="ECO:0000259" key="16">
    <source>
        <dbReference type="Pfam" id="PF22461"/>
    </source>
</evidence>
<dbReference type="Gene3D" id="3.10.560.10">
    <property type="entry name" value="Outer membrane lipoprotein wza domain like"/>
    <property type="match status" value="2"/>
</dbReference>
<organism evidence="17 18">
    <name type="scientific">Herbaspirillum frisingense GSF30</name>
    <dbReference type="NCBI Taxonomy" id="864073"/>
    <lineage>
        <taxon>Bacteria</taxon>
        <taxon>Pseudomonadati</taxon>
        <taxon>Pseudomonadota</taxon>
        <taxon>Betaproteobacteria</taxon>
        <taxon>Burkholderiales</taxon>
        <taxon>Oxalobacteraceae</taxon>
        <taxon>Herbaspirillum</taxon>
    </lineage>
</organism>
<evidence type="ECO:0000313" key="17">
    <source>
        <dbReference type="EMBL" id="EOA05176.1"/>
    </source>
</evidence>
<feature type="domain" description="SLBB" evidence="16">
    <location>
        <begin position="260"/>
        <end position="358"/>
    </location>
</feature>
<evidence type="ECO:0000313" key="18">
    <source>
        <dbReference type="Proteomes" id="UP000006772"/>
    </source>
</evidence>
<evidence type="ECO:0000256" key="3">
    <source>
        <dbReference type="ARBA" id="ARBA00022448"/>
    </source>
</evidence>
<evidence type="ECO:0000256" key="1">
    <source>
        <dbReference type="ARBA" id="ARBA00004571"/>
    </source>
</evidence>
<dbReference type="PANTHER" id="PTHR33619:SF3">
    <property type="entry name" value="POLYSACCHARIDE EXPORT PROTEIN GFCE-RELATED"/>
    <property type="match status" value="1"/>
</dbReference>
<evidence type="ECO:0000256" key="7">
    <source>
        <dbReference type="ARBA" id="ARBA00022729"/>
    </source>
</evidence>
<evidence type="ECO:0000256" key="6">
    <source>
        <dbReference type="ARBA" id="ARBA00022692"/>
    </source>
</evidence>
<keyword evidence="3" id="KW-0813">Transport</keyword>
<dbReference type="EMBL" id="AEEC02000009">
    <property type="protein sequence ID" value="EOA05176.1"/>
    <property type="molecule type" value="Genomic_DNA"/>
</dbReference>
<protein>
    <submittedName>
        <fullName evidence="17">Polysaccharide export protein</fullName>
    </submittedName>
</protein>
<gene>
    <name evidence="17" type="ORF">HFRIS_008541</name>
</gene>
<dbReference type="InterPro" id="IPR003715">
    <property type="entry name" value="Poly_export_N"/>
</dbReference>
<evidence type="ECO:0000259" key="15">
    <source>
        <dbReference type="Pfam" id="PF02563"/>
    </source>
</evidence>
<keyword evidence="14" id="KW-0449">Lipoprotein</keyword>
<dbReference type="Proteomes" id="UP000006772">
    <property type="component" value="Unassembled WGS sequence"/>
</dbReference>
<comment type="caution">
    <text evidence="17">The sequence shown here is derived from an EMBL/GenBank/DDBJ whole genome shotgun (WGS) entry which is preliminary data.</text>
</comment>
<evidence type="ECO:0000256" key="11">
    <source>
        <dbReference type="ARBA" id="ARBA00023136"/>
    </source>
</evidence>
<dbReference type="GO" id="GO:0015288">
    <property type="term" value="F:porin activity"/>
    <property type="evidence" value="ECO:0007669"/>
    <property type="project" value="UniProtKB-KW"/>
</dbReference>
<dbReference type="PROSITE" id="PS51257">
    <property type="entry name" value="PROKAR_LIPOPROTEIN"/>
    <property type="match status" value="1"/>
</dbReference>
<keyword evidence="12" id="KW-0564">Palmitate</keyword>
<accession>A0AAI9IFI6</accession>
<keyword evidence="4" id="KW-1134">Transmembrane beta strand</keyword>
<dbReference type="Pfam" id="PF22461">
    <property type="entry name" value="SLBB_2"/>
    <property type="match status" value="2"/>
</dbReference>
<dbReference type="InterPro" id="IPR054765">
    <property type="entry name" value="SLBB_dom"/>
</dbReference>
<dbReference type="Gene3D" id="3.30.1950.10">
    <property type="entry name" value="wza like domain"/>
    <property type="match status" value="1"/>
</dbReference>
<evidence type="ECO:0000256" key="8">
    <source>
        <dbReference type="ARBA" id="ARBA00023047"/>
    </source>
</evidence>
<dbReference type="GO" id="GO:0006811">
    <property type="term" value="P:monoatomic ion transport"/>
    <property type="evidence" value="ECO:0007669"/>
    <property type="project" value="UniProtKB-KW"/>
</dbReference>
<dbReference type="GO" id="GO:0015159">
    <property type="term" value="F:polysaccharide transmembrane transporter activity"/>
    <property type="evidence" value="ECO:0007669"/>
    <property type="project" value="InterPro"/>
</dbReference>
<keyword evidence="9" id="KW-0406">Ion transport</keyword>
<dbReference type="RefSeq" id="WP_006462890.1">
    <property type="nucleotide sequence ID" value="NZ_AEEC02000009.1"/>
</dbReference>
<dbReference type="Pfam" id="PF02563">
    <property type="entry name" value="Poly_export"/>
    <property type="match status" value="1"/>
</dbReference>
<reference evidence="17 18" key="1">
    <citation type="journal article" date="2013" name="Front. Microbiol.">
        <title>The genome of the endophytic bacterium H. frisingense GSF30(T) identifies diverse strategies in the Herbaspirillum genus to interact with plants.</title>
        <authorList>
            <person name="Straub D."/>
            <person name="Rothballer M."/>
            <person name="Hartmann A."/>
            <person name="Ludewig U."/>
        </authorList>
    </citation>
    <scope>NUCLEOTIDE SEQUENCE [LARGE SCALE GENOMIC DNA]</scope>
    <source>
        <strain evidence="17 18">GSF30</strain>
    </source>
</reference>
<proteinExistence type="inferred from homology"/>
<evidence type="ECO:0000256" key="12">
    <source>
        <dbReference type="ARBA" id="ARBA00023139"/>
    </source>
</evidence>
<dbReference type="AlphaFoldDB" id="A0AAI9IFI6"/>
<keyword evidence="7" id="KW-0732">Signal</keyword>
<keyword evidence="13" id="KW-0998">Cell outer membrane</keyword>
<comment type="subcellular location">
    <subcellularLocation>
        <location evidence="1">Cell outer membrane</location>
        <topology evidence="1">Multi-pass membrane protein</topology>
    </subcellularLocation>
</comment>
<feature type="domain" description="Polysaccharide export protein N-terminal" evidence="15">
    <location>
        <begin position="79"/>
        <end position="173"/>
    </location>
</feature>
<dbReference type="PANTHER" id="PTHR33619">
    <property type="entry name" value="POLYSACCHARIDE EXPORT PROTEIN GFCE-RELATED"/>
    <property type="match status" value="1"/>
</dbReference>
<comment type="similarity">
    <text evidence="2">Belongs to the BexD/CtrA/VexA family.</text>
</comment>
<name>A0AAI9IFI6_9BURK</name>
<keyword evidence="5" id="KW-0762">Sugar transport</keyword>
<dbReference type="GO" id="GO:0009279">
    <property type="term" value="C:cell outer membrane"/>
    <property type="evidence" value="ECO:0007669"/>
    <property type="project" value="UniProtKB-SubCell"/>
</dbReference>
<feature type="domain" description="SLBB" evidence="16">
    <location>
        <begin position="180"/>
        <end position="253"/>
    </location>
</feature>
<dbReference type="GO" id="GO:0046930">
    <property type="term" value="C:pore complex"/>
    <property type="evidence" value="ECO:0007669"/>
    <property type="project" value="UniProtKB-KW"/>
</dbReference>
<evidence type="ECO:0000256" key="13">
    <source>
        <dbReference type="ARBA" id="ARBA00023237"/>
    </source>
</evidence>
<keyword evidence="11" id="KW-0472">Membrane</keyword>
<evidence type="ECO:0000256" key="4">
    <source>
        <dbReference type="ARBA" id="ARBA00022452"/>
    </source>
</evidence>
<evidence type="ECO:0000256" key="5">
    <source>
        <dbReference type="ARBA" id="ARBA00022597"/>
    </source>
</evidence>
<sequence length="389" mass="41637">MTLRARLALPFSLIALLAGCATMPGWIPTSGASRAQVIEEPASGRIEGIQLVDVDDALARRLAASRKHEQFARLFDGKADDRYLVRSGDVVDVTLWETPPAVLFGTVSADAHVSATTVQPVAFPSQMVSSDGTIGIPFAGRIVANDKTTEEIEREIVRRLNGKANRPQVMVRVGKNNSSNVTVVGEVSNSVLLPLTPRRERLLDALAASGGVKQPVNRMAIQLSRADLTASMPLDAIIRDPRQNIALQPGDVVTALFQSQSFSVLGATGKNEEIPFEAAGISLAQALARSGGLNDSRADARGVFIFRFEDPALVRSAQPLAVGVDGKVPVVYQVDLRDPASLFVTQNFPVQDHDVIYVANSPAAEFRKFLSLVVSVAAPSVTLNNLIKD</sequence>
<keyword evidence="8" id="KW-0625">Polysaccharide transport</keyword>
<keyword evidence="6" id="KW-0812">Transmembrane</keyword>